<sequence length="429" mass="46652">MMTFMEEKVLAFGSKVASQRHLAAIKDGMMLSIPFLIVGSIFLIIANLPIASYMNYMQTDPQGMVFKQWLTYPVTATFDMIAIISLLGISYNLAKSYNLNTIISVSLSFISFVLVTPLVHVVGDTTLIALSTKYTGSQGLFVAILISLFSVEMYRIITKKNIVIKMPESVPDAVSKSFAALIPAGIIVIILLAVKIGLEQTAFDNIHNVIATLLTEPLTKISGSFWGAIAIILFMQIMWCCGIHGAAVVWGVMLPVLNVMMDANRVAFENGQAIPNILTKEWFNVFVMIGGSGGTLGLVVLMVFFAKSTQLKEIGKLSIGAAIFNVNEPVLFGLPIVMNPVLMIPFIFGPVIVTMISYGAMYFNVVARVVTVVPFTMPVGIGGFLLTGGNISGAVLQIVNLLILTLIYYPFFKAYDKQLLNEENGITSV</sequence>
<dbReference type="InterPro" id="IPR003352">
    <property type="entry name" value="PTS_EIIC"/>
</dbReference>
<evidence type="ECO:0000256" key="4">
    <source>
        <dbReference type="ARBA" id="ARBA00022597"/>
    </source>
</evidence>
<evidence type="ECO:0000256" key="8">
    <source>
        <dbReference type="PIRNR" id="PIRNR006351"/>
    </source>
</evidence>
<dbReference type="NCBIfam" id="TIGR00359">
    <property type="entry name" value="cello_pts_IIC"/>
    <property type="match status" value="1"/>
</dbReference>
<organism evidence="11 12">
    <name type="scientific">Enterococcus rivorum</name>
    <dbReference type="NCBI Taxonomy" id="762845"/>
    <lineage>
        <taxon>Bacteria</taxon>
        <taxon>Bacillati</taxon>
        <taxon>Bacillota</taxon>
        <taxon>Bacilli</taxon>
        <taxon>Lactobacillales</taxon>
        <taxon>Enterococcaceae</taxon>
        <taxon>Enterococcus</taxon>
    </lineage>
</organism>
<accession>A0A1E5KT34</accession>
<gene>
    <name evidence="11" type="ORF">BCR26_07170</name>
</gene>
<reference evidence="11 12" key="1">
    <citation type="submission" date="2016-09" db="EMBL/GenBank/DDBJ databases">
        <authorList>
            <person name="Capua I."/>
            <person name="De Benedictis P."/>
            <person name="Joannis T."/>
            <person name="Lombin L.H."/>
            <person name="Cattoli G."/>
        </authorList>
    </citation>
    <scope>NUCLEOTIDE SEQUENCE [LARGE SCALE GENOMIC DNA]</scope>
    <source>
        <strain evidence="11 12">LMG 25899</strain>
    </source>
</reference>
<evidence type="ECO:0000256" key="9">
    <source>
        <dbReference type="SAM" id="Phobius"/>
    </source>
</evidence>
<feature type="transmembrane region" description="Helical" evidence="9">
    <location>
        <begin position="178"/>
        <end position="198"/>
    </location>
</feature>
<evidence type="ECO:0000313" key="11">
    <source>
        <dbReference type="EMBL" id="OEH80799.1"/>
    </source>
</evidence>
<evidence type="ECO:0000256" key="3">
    <source>
        <dbReference type="ARBA" id="ARBA00022475"/>
    </source>
</evidence>
<keyword evidence="4 8" id="KW-0762">Sugar transport</keyword>
<proteinExistence type="predicted"/>
<feature type="transmembrane region" description="Helical" evidence="9">
    <location>
        <begin position="391"/>
        <end position="411"/>
    </location>
</feature>
<feature type="domain" description="PTS EIIC type-3" evidence="10">
    <location>
        <begin position="5"/>
        <end position="411"/>
    </location>
</feature>
<dbReference type="PANTHER" id="PTHR33989:SF11">
    <property type="entry name" value="LICHENAN PERMEASE IIC COMPONENT"/>
    <property type="match status" value="1"/>
</dbReference>
<feature type="transmembrane region" description="Helical" evidence="9">
    <location>
        <begin position="70"/>
        <end position="89"/>
    </location>
</feature>
<dbReference type="NCBIfam" id="TIGR00410">
    <property type="entry name" value="lacE"/>
    <property type="match status" value="1"/>
</dbReference>
<comment type="function">
    <text evidence="8">The phosphoenolpyruvate-dependent sugar phosphotransferase system (PTS), a major carbohydrate active -transport system, catalyzes the phosphorylation of incoming sugar substrates concomitant with their translocation across the cell membrane.</text>
</comment>
<dbReference type="InterPro" id="IPR051088">
    <property type="entry name" value="PTS_Sugar-EIIC/EIIB"/>
</dbReference>
<feature type="transmembrane region" description="Helical" evidence="9">
    <location>
        <begin position="282"/>
        <end position="306"/>
    </location>
</feature>
<evidence type="ECO:0000256" key="7">
    <source>
        <dbReference type="ARBA" id="ARBA00023136"/>
    </source>
</evidence>
<dbReference type="GO" id="GO:1901264">
    <property type="term" value="P:carbohydrate derivative transport"/>
    <property type="evidence" value="ECO:0007669"/>
    <property type="project" value="TreeGrafter"/>
</dbReference>
<dbReference type="InterPro" id="IPR004501">
    <property type="entry name" value="PTS_EIIC_3"/>
</dbReference>
<dbReference type="PIRSF" id="PIRSF006351">
    <property type="entry name" value="PTS_EIIC-Cellobiose"/>
    <property type="match status" value="1"/>
</dbReference>
<dbReference type="GO" id="GO:0005886">
    <property type="term" value="C:plasma membrane"/>
    <property type="evidence" value="ECO:0007669"/>
    <property type="project" value="UniProtKB-SubCell"/>
</dbReference>
<feature type="transmembrane region" description="Helical" evidence="9">
    <location>
        <begin position="29"/>
        <end position="50"/>
    </location>
</feature>
<keyword evidence="2 8" id="KW-0813">Transport</keyword>
<comment type="subcellular location">
    <subcellularLocation>
        <location evidence="1">Cell membrane</location>
        <topology evidence="1">Multi-pass membrane protein</topology>
    </subcellularLocation>
</comment>
<evidence type="ECO:0000256" key="1">
    <source>
        <dbReference type="ARBA" id="ARBA00004651"/>
    </source>
</evidence>
<dbReference type="GO" id="GO:0008982">
    <property type="term" value="F:protein-N(PI)-phosphohistidine-sugar phosphotransferase activity"/>
    <property type="evidence" value="ECO:0007669"/>
    <property type="project" value="UniProtKB-UniRule"/>
</dbReference>
<evidence type="ECO:0000259" key="10">
    <source>
        <dbReference type="PROSITE" id="PS51105"/>
    </source>
</evidence>
<comment type="caution">
    <text evidence="11">The sequence shown here is derived from an EMBL/GenBank/DDBJ whole genome shotgun (WGS) entry which is preliminary data.</text>
</comment>
<feature type="transmembrane region" description="Helical" evidence="9">
    <location>
        <begin position="101"/>
        <end position="119"/>
    </location>
</feature>
<evidence type="ECO:0000256" key="2">
    <source>
        <dbReference type="ARBA" id="ARBA00022448"/>
    </source>
</evidence>
<name>A0A1E5KT34_9ENTE</name>
<feature type="transmembrane region" description="Helical" evidence="9">
    <location>
        <begin position="139"/>
        <end position="157"/>
    </location>
</feature>
<dbReference type="GO" id="GO:0009401">
    <property type="term" value="P:phosphoenolpyruvate-dependent sugar phosphotransferase system"/>
    <property type="evidence" value="ECO:0007669"/>
    <property type="project" value="InterPro"/>
</dbReference>
<dbReference type="PROSITE" id="PS51105">
    <property type="entry name" value="PTS_EIIC_TYPE_3"/>
    <property type="match status" value="1"/>
</dbReference>
<feature type="transmembrane region" description="Helical" evidence="9">
    <location>
        <begin position="365"/>
        <end position="385"/>
    </location>
</feature>
<dbReference type="AlphaFoldDB" id="A0A1E5KT34"/>
<evidence type="ECO:0000313" key="12">
    <source>
        <dbReference type="Proteomes" id="UP000095256"/>
    </source>
</evidence>
<dbReference type="Proteomes" id="UP000095256">
    <property type="component" value="Unassembled WGS sequence"/>
</dbReference>
<evidence type="ECO:0000256" key="6">
    <source>
        <dbReference type="ARBA" id="ARBA00022989"/>
    </source>
</evidence>
<keyword evidence="5 9" id="KW-0812">Transmembrane</keyword>
<dbReference type="EMBL" id="MIEK01000081">
    <property type="protein sequence ID" value="OEH80799.1"/>
    <property type="molecule type" value="Genomic_DNA"/>
</dbReference>
<dbReference type="PANTHER" id="PTHR33989">
    <property type="match status" value="1"/>
</dbReference>
<dbReference type="InterPro" id="IPR004796">
    <property type="entry name" value="PTS_IIC_cello"/>
</dbReference>
<keyword evidence="12" id="KW-1185">Reference proteome</keyword>
<feature type="transmembrane region" description="Helical" evidence="9">
    <location>
        <begin position="228"/>
        <end position="261"/>
    </location>
</feature>
<dbReference type="STRING" id="762845.BCR26_07170"/>
<protein>
    <recommendedName>
        <fullName evidence="8">Permease IIC component</fullName>
    </recommendedName>
</protein>
<keyword evidence="3 8" id="KW-1003">Cell membrane</keyword>
<dbReference type="Pfam" id="PF02378">
    <property type="entry name" value="PTS_EIIC"/>
    <property type="match status" value="1"/>
</dbReference>
<evidence type="ECO:0000256" key="5">
    <source>
        <dbReference type="ARBA" id="ARBA00022692"/>
    </source>
</evidence>
<keyword evidence="7 8" id="KW-0472">Membrane</keyword>
<feature type="transmembrane region" description="Helical" evidence="9">
    <location>
        <begin position="336"/>
        <end position="358"/>
    </location>
</feature>
<keyword evidence="6 9" id="KW-1133">Transmembrane helix</keyword>